<evidence type="ECO:0000256" key="1">
    <source>
        <dbReference type="SAM" id="Phobius"/>
    </source>
</evidence>
<name>A0A3Q0ENB5_VIGRR</name>
<feature type="transmembrane region" description="Helical" evidence="1">
    <location>
        <begin position="12"/>
        <end position="33"/>
    </location>
</feature>
<proteinExistence type="predicted"/>
<keyword evidence="2" id="KW-1185">Reference proteome</keyword>
<sequence>MRSPWLLPRILIWFCSVLHYLWFATYVGFAFGWQCSPLQGSFQCQPYLTLSTTTLYPIITTTLHLIFALGDEAWMRMSIFIHCVEVWLVCFQGRQWNHKSAWDCYKVHLYSCGLFPCIFCW</sequence>
<feature type="transmembrane region" description="Helical" evidence="1">
    <location>
        <begin position="53"/>
        <end position="70"/>
    </location>
</feature>
<keyword evidence="1" id="KW-0472">Membrane</keyword>
<dbReference type="KEGG" id="vra:106753195"/>
<dbReference type="Proteomes" id="UP000087766">
    <property type="component" value="Unplaced"/>
</dbReference>
<keyword evidence="1" id="KW-1133">Transmembrane helix</keyword>
<evidence type="ECO:0000313" key="3">
    <source>
        <dbReference type="RefSeq" id="XP_022633135.1"/>
    </source>
</evidence>
<dbReference type="RefSeq" id="XP_022633135.1">
    <property type="nucleotide sequence ID" value="XM_022777414.1"/>
</dbReference>
<keyword evidence="1" id="KW-0812">Transmembrane</keyword>
<protein>
    <submittedName>
        <fullName evidence="3">Uncharacterized protein LOC106753195 isoform X1</fullName>
    </submittedName>
</protein>
<dbReference type="GeneID" id="106753195"/>
<reference evidence="3" key="1">
    <citation type="submission" date="2025-08" db="UniProtKB">
        <authorList>
            <consortium name="RefSeq"/>
        </authorList>
    </citation>
    <scope>IDENTIFICATION</scope>
    <source>
        <tissue evidence="3">Leaf</tissue>
    </source>
</reference>
<accession>A0A3Q0ENB5</accession>
<dbReference type="AlphaFoldDB" id="A0A3Q0ENB5"/>
<gene>
    <name evidence="3" type="primary">LOC106753195</name>
</gene>
<organism evidence="2 3">
    <name type="scientific">Vigna radiata var. radiata</name>
    <name type="common">Mung bean</name>
    <name type="synonym">Phaseolus aureus</name>
    <dbReference type="NCBI Taxonomy" id="3916"/>
    <lineage>
        <taxon>Eukaryota</taxon>
        <taxon>Viridiplantae</taxon>
        <taxon>Streptophyta</taxon>
        <taxon>Embryophyta</taxon>
        <taxon>Tracheophyta</taxon>
        <taxon>Spermatophyta</taxon>
        <taxon>Magnoliopsida</taxon>
        <taxon>eudicotyledons</taxon>
        <taxon>Gunneridae</taxon>
        <taxon>Pentapetalae</taxon>
        <taxon>rosids</taxon>
        <taxon>fabids</taxon>
        <taxon>Fabales</taxon>
        <taxon>Fabaceae</taxon>
        <taxon>Papilionoideae</taxon>
        <taxon>50 kb inversion clade</taxon>
        <taxon>NPAAA clade</taxon>
        <taxon>indigoferoid/millettioid clade</taxon>
        <taxon>Phaseoleae</taxon>
        <taxon>Vigna</taxon>
    </lineage>
</organism>
<evidence type="ECO:0000313" key="2">
    <source>
        <dbReference type="Proteomes" id="UP000087766"/>
    </source>
</evidence>